<feature type="compositionally biased region" description="Polar residues" evidence="2">
    <location>
        <begin position="331"/>
        <end position="345"/>
    </location>
</feature>
<feature type="signal peptide" evidence="3">
    <location>
        <begin position="1"/>
        <end position="18"/>
    </location>
</feature>
<proteinExistence type="inferred from homology"/>
<feature type="region of interest" description="Disordered" evidence="2">
    <location>
        <begin position="305"/>
        <end position="345"/>
    </location>
</feature>
<sequence>MKKNLLLIFLSFSIFAFSQNQGTRIQNIQNNLEALAVDNPELSENLKLDINVNSVSLSNFLLAVSQVHKINITIDPALQGINIVNNFSNVTVSDLLVFLCKQYDLDISFTGNILSIHKYQPPPEIIPEKQVQASFDALNNLISIDLKGDPLGKVFRKIIDISGQNLLYSKGMENTLLSIYIKDAPLDIAMKNMAEANNLIYSKSRDGFYLFDQINTNEDVNLGRSRRGTSGENFYYQVLDTVNRILDVDFNNIPIASIVQEISLDLDLDVYMATPLTQAGNITFKAKQIYYDELLTKIFESETVQPSYDTNTNGQRNSQPQNRNNSPNQGRTVSTSSPTSKNTNFTFKKENDRYFFGTADQLSVRKLEIVQMMHRSVELLGDPMQSTGYGRSAGRTIQGGVNYLGANGFQNGTNGFGNNQGNFRQNPNTPTRRINTQNNQFGDYSSNAEAIVNILPDDVIADLDIKIDYELNSFLVSGPAASINRFKKFIKQIDKPVPVVLIEVMLIEVRKSATIETGISWGIGDEPVATKGGIFPETDLTLGAKTVNKIIGGFDGFGSFNIGRVVPEFFATIKAMEANGNIKIKSTPKLSTLNGHRANLSIGETTYYVVTSQNFFGSQIPTASEIRNFQPIDAQLAVSIKPLVSGNGQVTLDINVIQSDFSSERIDEDAPPGLTSREFSSIIRMQNQDLAILGGLEEKVKNDSGSGVPFLARIPVIKWLFSKRKREDSKQKLTILIKPTVIY</sequence>
<evidence type="ECO:0000313" key="6">
    <source>
        <dbReference type="Proteomes" id="UP000219048"/>
    </source>
</evidence>
<name>A0A285MR65_9FLAO</name>
<dbReference type="PANTHER" id="PTHR30332:SF17">
    <property type="entry name" value="TYPE IV PILIATION SYSTEM PROTEIN DR_0774-RELATED"/>
    <property type="match status" value="1"/>
</dbReference>
<dbReference type="InterPro" id="IPR001775">
    <property type="entry name" value="GspD/PilQ"/>
</dbReference>
<dbReference type="GO" id="GO:0009306">
    <property type="term" value="P:protein secretion"/>
    <property type="evidence" value="ECO:0007669"/>
    <property type="project" value="InterPro"/>
</dbReference>
<evidence type="ECO:0000313" key="5">
    <source>
        <dbReference type="EMBL" id="SNY99672.1"/>
    </source>
</evidence>
<gene>
    <name evidence="5" type="ORF">SAMN06265377_1483</name>
</gene>
<dbReference type="OrthoDB" id="9816579at2"/>
<dbReference type="GO" id="GO:0015627">
    <property type="term" value="C:type II protein secretion system complex"/>
    <property type="evidence" value="ECO:0007669"/>
    <property type="project" value="TreeGrafter"/>
</dbReference>
<dbReference type="InterPro" id="IPR004846">
    <property type="entry name" value="T2SS/T3SS_dom"/>
</dbReference>
<dbReference type="Gene3D" id="3.55.50.30">
    <property type="match status" value="1"/>
</dbReference>
<evidence type="ECO:0000256" key="2">
    <source>
        <dbReference type="SAM" id="MobiDB-lite"/>
    </source>
</evidence>
<feature type="domain" description="Type II/III secretion system secretin-like" evidence="4">
    <location>
        <begin position="575"/>
        <end position="742"/>
    </location>
</feature>
<organism evidence="5 6">
    <name type="scientific">Flagellimonas pacifica</name>
    <dbReference type="NCBI Taxonomy" id="1247520"/>
    <lineage>
        <taxon>Bacteria</taxon>
        <taxon>Pseudomonadati</taxon>
        <taxon>Bacteroidota</taxon>
        <taxon>Flavobacteriia</taxon>
        <taxon>Flavobacteriales</taxon>
        <taxon>Flavobacteriaceae</taxon>
        <taxon>Flagellimonas</taxon>
    </lineage>
</organism>
<protein>
    <submittedName>
        <fullName evidence="5">Type II secretion system protein D (GspD)</fullName>
    </submittedName>
</protein>
<comment type="similarity">
    <text evidence="1">Belongs to the bacterial secretin family.</text>
</comment>
<keyword evidence="6" id="KW-1185">Reference proteome</keyword>
<feature type="chain" id="PRO_5012244799" evidence="3">
    <location>
        <begin position="19"/>
        <end position="743"/>
    </location>
</feature>
<accession>A0A285MR65</accession>
<keyword evidence="3" id="KW-0732">Signal</keyword>
<evidence type="ECO:0000259" key="4">
    <source>
        <dbReference type="Pfam" id="PF00263"/>
    </source>
</evidence>
<evidence type="ECO:0000256" key="1">
    <source>
        <dbReference type="RuleBase" id="RU004003"/>
    </source>
</evidence>
<dbReference type="PRINTS" id="PR00811">
    <property type="entry name" value="BCTERIALGSPD"/>
</dbReference>
<dbReference type="EMBL" id="OBEH01000002">
    <property type="protein sequence ID" value="SNY99672.1"/>
    <property type="molecule type" value="Genomic_DNA"/>
</dbReference>
<dbReference type="RefSeq" id="WP_097045153.1">
    <property type="nucleotide sequence ID" value="NZ_OBEH01000002.1"/>
</dbReference>
<feature type="compositionally biased region" description="Low complexity" evidence="2">
    <location>
        <begin position="313"/>
        <end position="330"/>
    </location>
</feature>
<dbReference type="InterPro" id="IPR050810">
    <property type="entry name" value="Bact_Secretion_Sys_Channel"/>
</dbReference>
<reference evidence="6" key="1">
    <citation type="submission" date="2017-09" db="EMBL/GenBank/DDBJ databases">
        <authorList>
            <person name="Varghese N."/>
            <person name="Submissions S."/>
        </authorList>
    </citation>
    <scope>NUCLEOTIDE SEQUENCE [LARGE SCALE GENOMIC DNA]</scope>
    <source>
        <strain evidence="6">DSM 25885</strain>
    </source>
</reference>
<evidence type="ECO:0000256" key="3">
    <source>
        <dbReference type="SAM" id="SignalP"/>
    </source>
</evidence>
<dbReference type="AlphaFoldDB" id="A0A285MR65"/>
<dbReference type="PANTHER" id="PTHR30332">
    <property type="entry name" value="PROBABLE GENERAL SECRETION PATHWAY PROTEIN D"/>
    <property type="match status" value="1"/>
</dbReference>
<dbReference type="Pfam" id="PF00263">
    <property type="entry name" value="Secretin"/>
    <property type="match status" value="1"/>
</dbReference>
<dbReference type="Proteomes" id="UP000219048">
    <property type="component" value="Unassembled WGS sequence"/>
</dbReference>